<proteinExistence type="predicted"/>
<keyword evidence="2" id="KW-1185">Reference proteome</keyword>
<gene>
    <name evidence="1" type="ORF">RCOM_0335010</name>
</gene>
<evidence type="ECO:0000313" key="2">
    <source>
        <dbReference type="Proteomes" id="UP000008311"/>
    </source>
</evidence>
<protein>
    <submittedName>
        <fullName evidence="1">Uncharacterized protein</fullName>
    </submittedName>
</protein>
<dbReference type="InParanoid" id="B9T7X9"/>
<evidence type="ECO:0000313" key="1">
    <source>
        <dbReference type="EMBL" id="EEF28035.1"/>
    </source>
</evidence>
<sequence length="50" mass="5785">MPWSLGFKKLCVELDFKAVIDSLTHEVINSPPVCSFIMAILELMHRPWQL</sequence>
<accession>B9T7X9</accession>
<organism evidence="1 2">
    <name type="scientific">Ricinus communis</name>
    <name type="common">Castor bean</name>
    <dbReference type="NCBI Taxonomy" id="3988"/>
    <lineage>
        <taxon>Eukaryota</taxon>
        <taxon>Viridiplantae</taxon>
        <taxon>Streptophyta</taxon>
        <taxon>Embryophyta</taxon>
        <taxon>Tracheophyta</taxon>
        <taxon>Spermatophyta</taxon>
        <taxon>Magnoliopsida</taxon>
        <taxon>eudicotyledons</taxon>
        <taxon>Gunneridae</taxon>
        <taxon>Pentapetalae</taxon>
        <taxon>rosids</taxon>
        <taxon>fabids</taxon>
        <taxon>Malpighiales</taxon>
        <taxon>Euphorbiaceae</taxon>
        <taxon>Acalyphoideae</taxon>
        <taxon>Acalypheae</taxon>
        <taxon>Ricinus</taxon>
    </lineage>
</organism>
<dbReference type="EMBL" id="EQ974873">
    <property type="protein sequence ID" value="EEF28035.1"/>
    <property type="molecule type" value="Genomic_DNA"/>
</dbReference>
<dbReference type="Proteomes" id="UP000008311">
    <property type="component" value="Unassembled WGS sequence"/>
</dbReference>
<reference evidence="2" key="1">
    <citation type="journal article" date="2010" name="Nat. Biotechnol.">
        <title>Draft genome sequence of the oilseed species Ricinus communis.</title>
        <authorList>
            <person name="Chan A.P."/>
            <person name="Crabtree J."/>
            <person name="Zhao Q."/>
            <person name="Lorenzi H."/>
            <person name="Orvis J."/>
            <person name="Puiu D."/>
            <person name="Melake-Berhan A."/>
            <person name="Jones K.M."/>
            <person name="Redman J."/>
            <person name="Chen G."/>
            <person name="Cahoon E.B."/>
            <person name="Gedil M."/>
            <person name="Stanke M."/>
            <person name="Haas B.J."/>
            <person name="Wortman J.R."/>
            <person name="Fraser-Liggett C.M."/>
            <person name="Ravel J."/>
            <person name="Rabinowicz P.D."/>
        </authorList>
    </citation>
    <scope>NUCLEOTIDE SEQUENCE [LARGE SCALE GENOMIC DNA]</scope>
    <source>
        <strain evidence="2">cv. Hale</strain>
    </source>
</reference>
<name>B9T7X9_RICCO</name>
<dbReference type="AlphaFoldDB" id="B9T7X9"/>